<protein>
    <submittedName>
        <fullName evidence="1">Uncharacterized protein</fullName>
    </submittedName>
</protein>
<reference evidence="1" key="1">
    <citation type="submission" date="2023-10" db="EMBL/GenBank/DDBJ databases">
        <authorList>
            <person name="Chen Y."/>
            <person name="Shah S."/>
            <person name="Dougan E. K."/>
            <person name="Thang M."/>
            <person name="Chan C."/>
        </authorList>
    </citation>
    <scope>NUCLEOTIDE SEQUENCE [LARGE SCALE GENOMIC DNA]</scope>
</reference>
<evidence type="ECO:0000313" key="1">
    <source>
        <dbReference type="EMBL" id="CAK0883481.1"/>
    </source>
</evidence>
<dbReference type="EMBL" id="CAUYUJ010018420">
    <property type="protein sequence ID" value="CAK0883481.1"/>
    <property type="molecule type" value="Genomic_DNA"/>
</dbReference>
<sequence>MEGALRFALAVAAVERLVESRAVEKTRGLEFLRLGGQCITALEKYAAPRAYEMYLKKRAERHSWRLVKDDFRTRCIIRLCILARLEETADWLRMNAIFDGLPKKEQQVLESEVGRKDGVNEMQTYVMFGASALLEQAWANAAVGAGPALLLLARILQDAARACVRLANQQMVPLHMECLGARARQHCAGGVPFEDTPFALEEGLPNEMVLKVVG</sequence>
<organism evidence="1 2">
    <name type="scientific">Prorocentrum cordatum</name>
    <dbReference type="NCBI Taxonomy" id="2364126"/>
    <lineage>
        <taxon>Eukaryota</taxon>
        <taxon>Sar</taxon>
        <taxon>Alveolata</taxon>
        <taxon>Dinophyceae</taxon>
        <taxon>Prorocentrales</taxon>
        <taxon>Prorocentraceae</taxon>
        <taxon>Prorocentrum</taxon>
    </lineage>
</organism>
<evidence type="ECO:0000313" key="2">
    <source>
        <dbReference type="Proteomes" id="UP001189429"/>
    </source>
</evidence>
<gene>
    <name evidence="1" type="ORF">PCOR1329_LOCUS65691</name>
</gene>
<accession>A0ABN9WB27</accession>
<name>A0ABN9WB27_9DINO</name>
<comment type="caution">
    <text evidence="1">The sequence shown here is derived from an EMBL/GenBank/DDBJ whole genome shotgun (WGS) entry which is preliminary data.</text>
</comment>
<keyword evidence="2" id="KW-1185">Reference proteome</keyword>
<dbReference type="Proteomes" id="UP001189429">
    <property type="component" value="Unassembled WGS sequence"/>
</dbReference>
<proteinExistence type="predicted"/>